<feature type="transmembrane region" description="Helical" evidence="1">
    <location>
        <begin position="119"/>
        <end position="140"/>
    </location>
</feature>
<keyword evidence="1" id="KW-1133">Transmembrane helix</keyword>
<keyword evidence="1" id="KW-0472">Membrane</keyword>
<sequence length="202" mass="22882">MKTEEDYMDWEKEAPLLCSIKGKQAFIVPENYFEDLNNQIKSSINLSQLGINSEGFTTPTNYFDSLQNDITSQISLLDIKNSNAGFNTPNDYFEKSKTTILDKTLVKSTNKSKIFNISFIRYAAAACILFATSVGVYMNIQHTNNVNYQLSKIADEDIENYLQSNVDANDLSLIIENLEEPNSLQLENSSTNDIQEYLNKTP</sequence>
<accession>A0ABW5TN03</accession>
<dbReference type="EMBL" id="JBHULV010000003">
    <property type="protein sequence ID" value="MFD2730133.1"/>
    <property type="molecule type" value="Genomic_DNA"/>
</dbReference>
<organism evidence="2 3">
    <name type="scientific">Pedobacter alpinus</name>
    <dbReference type="NCBI Taxonomy" id="1590643"/>
    <lineage>
        <taxon>Bacteria</taxon>
        <taxon>Pseudomonadati</taxon>
        <taxon>Bacteroidota</taxon>
        <taxon>Sphingobacteriia</taxon>
        <taxon>Sphingobacteriales</taxon>
        <taxon>Sphingobacteriaceae</taxon>
        <taxon>Pedobacter</taxon>
    </lineage>
</organism>
<keyword evidence="3" id="KW-1185">Reference proteome</keyword>
<keyword evidence="1" id="KW-0812">Transmembrane</keyword>
<protein>
    <submittedName>
        <fullName evidence="2">Uncharacterized protein</fullName>
    </submittedName>
</protein>
<proteinExistence type="predicted"/>
<reference evidence="3" key="1">
    <citation type="journal article" date="2019" name="Int. J. Syst. Evol. Microbiol.">
        <title>The Global Catalogue of Microorganisms (GCM) 10K type strain sequencing project: providing services to taxonomists for standard genome sequencing and annotation.</title>
        <authorList>
            <consortium name="The Broad Institute Genomics Platform"/>
            <consortium name="The Broad Institute Genome Sequencing Center for Infectious Disease"/>
            <person name="Wu L."/>
            <person name="Ma J."/>
        </authorList>
    </citation>
    <scope>NUCLEOTIDE SEQUENCE [LARGE SCALE GENOMIC DNA]</scope>
    <source>
        <strain evidence="3">KCTC 42456</strain>
    </source>
</reference>
<dbReference type="Proteomes" id="UP001597546">
    <property type="component" value="Unassembled WGS sequence"/>
</dbReference>
<gene>
    <name evidence="2" type="ORF">ACFSSE_00290</name>
</gene>
<evidence type="ECO:0000313" key="2">
    <source>
        <dbReference type="EMBL" id="MFD2730133.1"/>
    </source>
</evidence>
<dbReference type="RefSeq" id="WP_379041155.1">
    <property type="nucleotide sequence ID" value="NZ_JBHSKW010000008.1"/>
</dbReference>
<evidence type="ECO:0000313" key="3">
    <source>
        <dbReference type="Proteomes" id="UP001597546"/>
    </source>
</evidence>
<comment type="caution">
    <text evidence="2">The sequence shown here is derived from an EMBL/GenBank/DDBJ whole genome shotgun (WGS) entry which is preliminary data.</text>
</comment>
<name>A0ABW5TN03_9SPHI</name>
<evidence type="ECO:0000256" key="1">
    <source>
        <dbReference type="SAM" id="Phobius"/>
    </source>
</evidence>